<dbReference type="InterPro" id="IPR036047">
    <property type="entry name" value="F-box-like_dom_sf"/>
</dbReference>
<dbReference type="SMART" id="SM00612">
    <property type="entry name" value="Kelch"/>
    <property type="match status" value="2"/>
</dbReference>
<dbReference type="InterPro" id="IPR015915">
    <property type="entry name" value="Kelch-typ_b-propeller"/>
</dbReference>
<dbReference type="InterPro" id="IPR029063">
    <property type="entry name" value="SAM-dependent_MTases_sf"/>
</dbReference>
<dbReference type="InterPro" id="IPR001810">
    <property type="entry name" value="F-box_dom"/>
</dbReference>
<proteinExistence type="predicted"/>
<dbReference type="InterPro" id="IPR012967">
    <property type="entry name" value="COMT_dimerisation"/>
</dbReference>
<evidence type="ECO:0000313" key="2">
    <source>
        <dbReference type="Proteomes" id="UP001472677"/>
    </source>
</evidence>
<sequence length="745" mass="83226">MMKSSLQTTPKEDEDCLRAIQYATSTVVPFALKTAVDMNLFEIIAKSGPGSKVTAAEIVSKLPANNPSAPDIIDRILRFLTTQSVLDCDLVTDQDGNTARSYGISSIGRYFLPNEDGISVVPILNLSLDRHLFECWNFLKEATLEGGLPFERAFGEDMFEVVSKDRKLANTFNQAMSNHTAIVMEKVLQIYRGFEGLTQVIDVGGGLGTNLKLIVSKYPQIKGINFDLPHVVKDAPNIPGVEHVGGDMFNKIPNGEAIFMKWILHDWGDEKCLKLLRNCYEAVSECGKVILIESTIPELPSTDVIGTTTIQFDVGLLHLIPGAKERTFKQFQTLAAQAGFSAFKPVCRVYNYWVMELFKNLNNSPQESAQEALLPGLPDDLALRCLARLSHGYHGVLEAVSNRWKDLVRSSEYANYKANQGWCGDWLFVVTERSNNQWIAYDREANRWHPLPKIPTDHDGLQHFGFSCVCVCNRLLVIGGSHAPRDTAYPRQTPVITNAVIQFDPYRKSWTRLTSMRTPRSHFACSVMSGKVYVAGGRNLSYPRGLSLAEVYDPLRDRWEDMPEMPSPQMDCLGISYKGKFHVLSDQVGLAEQNPSGIFDPSDKTWCTVNDIWPFSRAMQFAVQVMGDDQVYTVVDWGESLVKTRDSLRGEWYNVGAVPPVQLPNHSRELEAFGYGFAALRHELYVLGGKVLKWEESGAGRFDVVRLAGVRVCDPLQRPLSWREIQPMCSPAGGSILGCASMEEE</sequence>
<dbReference type="InterPro" id="IPR006652">
    <property type="entry name" value="Kelch_1"/>
</dbReference>
<dbReference type="SUPFAM" id="SSF117281">
    <property type="entry name" value="Kelch motif"/>
    <property type="match status" value="1"/>
</dbReference>
<organism evidence="1 2">
    <name type="scientific">Hibiscus sabdariffa</name>
    <name type="common">roselle</name>
    <dbReference type="NCBI Taxonomy" id="183260"/>
    <lineage>
        <taxon>Eukaryota</taxon>
        <taxon>Viridiplantae</taxon>
        <taxon>Streptophyta</taxon>
        <taxon>Embryophyta</taxon>
        <taxon>Tracheophyta</taxon>
        <taxon>Spermatophyta</taxon>
        <taxon>Magnoliopsida</taxon>
        <taxon>eudicotyledons</taxon>
        <taxon>Gunneridae</taxon>
        <taxon>Pentapetalae</taxon>
        <taxon>rosids</taxon>
        <taxon>malvids</taxon>
        <taxon>Malvales</taxon>
        <taxon>Malvaceae</taxon>
        <taxon>Malvoideae</taxon>
        <taxon>Hibiscus</taxon>
    </lineage>
</organism>
<dbReference type="SUPFAM" id="SSF46785">
    <property type="entry name" value="Winged helix' DNA-binding domain"/>
    <property type="match status" value="1"/>
</dbReference>
<dbReference type="CDD" id="cd22152">
    <property type="entry name" value="F-box_AtAFR-like"/>
    <property type="match status" value="1"/>
</dbReference>
<protein>
    <submittedName>
        <fullName evidence="1">Uncharacterized protein</fullName>
    </submittedName>
</protein>
<dbReference type="EMBL" id="JBBPBM010000108">
    <property type="protein sequence ID" value="KAK8507541.1"/>
    <property type="molecule type" value="Genomic_DNA"/>
</dbReference>
<dbReference type="InterPro" id="IPR036388">
    <property type="entry name" value="WH-like_DNA-bd_sf"/>
</dbReference>
<dbReference type="Gene3D" id="2.120.10.80">
    <property type="entry name" value="Kelch-type beta propeller"/>
    <property type="match status" value="1"/>
</dbReference>
<evidence type="ECO:0000313" key="1">
    <source>
        <dbReference type="EMBL" id="KAK8507541.1"/>
    </source>
</evidence>
<dbReference type="PANTHER" id="PTHR11746">
    <property type="entry name" value="O-METHYLTRANSFERASE"/>
    <property type="match status" value="1"/>
</dbReference>
<dbReference type="Pfam" id="PF00891">
    <property type="entry name" value="Methyltransf_2"/>
    <property type="match status" value="1"/>
</dbReference>
<dbReference type="SUPFAM" id="SSF81383">
    <property type="entry name" value="F-box domain"/>
    <property type="match status" value="1"/>
</dbReference>
<dbReference type="Pfam" id="PF00646">
    <property type="entry name" value="F-box"/>
    <property type="match status" value="1"/>
</dbReference>
<dbReference type="Gene3D" id="1.10.10.10">
    <property type="entry name" value="Winged helix-like DNA-binding domain superfamily/Winged helix DNA-binding domain"/>
    <property type="match status" value="1"/>
</dbReference>
<dbReference type="SUPFAM" id="SSF53335">
    <property type="entry name" value="S-adenosyl-L-methionine-dependent methyltransferases"/>
    <property type="match status" value="1"/>
</dbReference>
<dbReference type="Gene3D" id="3.40.50.150">
    <property type="entry name" value="Vaccinia Virus protein VP39"/>
    <property type="match status" value="1"/>
</dbReference>
<dbReference type="InterPro" id="IPR036390">
    <property type="entry name" value="WH_DNA-bd_sf"/>
</dbReference>
<dbReference type="InterPro" id="IPR016461">
    <property type="entry name" value="COMT-like"/>
</dbReference>
<keyword evidence="2" id="KW-1185">Reference proteome</keyword>
<dbReference type="InterPro" id="IPR001077">
    <property type="entry name" value="COMT_C"/>
</dbReference>
<reference evidence="1 2" key="1">
    <citation type="journal article" date="2024" name="G3 (Bethesda)">
        <title>Genome assembly of Hibiscus sabdariffa L. provides insights into metabolisms of medicinal natural products.</title>
        <authorList>
            <person name="Kim T."/>
        </authorList>
    </citation>
    <scope>NUCLEOTIDE SEQUENCE [LARGE SCALE GENOMIC DNA]</scope>
    <source>
        <strain evidence="1">TK-2024</strain>
        <tissue evidence="1">Old leaves</tissue>
    </source>
</reference>
<name>A0ABR2BK65_9ROSI</name>
<accession>A0ABR2BK65</accession>
<comment type="caution">
    <text evidence="1">The sequence shown here is derived from an EMBL/GenBank/DDBJ whole genome shotgun (WGS) entry which is preliminary data.</text>
</comment>
<dbReference type="PROSITE" id="PS51683">
    <property type="entry name" value="SAM_OMT_II"/>
    <property type="match status" value="1"/>
</dbReference>
<dbReference type="Pfam" id="PF01344">
    <property type="entry name" value="Kelch_1"/>
    <property type="match status" value="2"/>
</dbReference>
<dbReference type="Pfam" id="PF08100">
    <property type="entry name" value="Dimerisation"/>
    <property type="match status" value="1"/>
</dbReference>
<gene>
    <name evidence="1" type="ORF">V6N12_072796</name>
</gene>
<dbReference type="Proteomes" id="UP001472677">
    <property type="component" value="Unassembled WGS sequence"/>
</dbReference>